<dbReference type="AlphaFoldDB" id="A0A1H3X193"/>
<keyword evidence="2" id="KW-0808">Transferase</keyword>
<dbReference type="PANTHER" id="PTHR12149">
    <property type="entry name" value="FRUCTOSAMINE 3 KINASE-RELATED PROTEIN"/>
    <property type="match status" value="1"/>
</dbReference>
<dbReference type="OrthoDB" id="5291879at2"/>
<keyword evidence="2 3" id="KW-0418">Kinase</keyword>
<accession>A0A1H3X193</accession>
<dbReference type="PANTHER" id="PTHR12149:SF8">
    <property type="entry name" value="PROTEIN-RIBULOSAMINE 3-KINASE"/>
    <property type="match status" value="1"/>
</dbReference>
<evidence type="ECO:0000313" key="3">
    <source>
        <dbReference type="EMBL" id="SDZ93179.1"/>
    </source>
</evidence>
<gene>
    <name evidence="3" type="ORF">SAMN05660909_00208</name>
</gene>
<dbReference type="InterPro" id="IPR016477">
    <property type="entry name" value="Fructo-/Ketosamine-3-kinase"/>
</dbReference>
<comment type="similarity">
    <text evidence="1 2">Belongs to the fructosamine kinase family.</text>
</comment>
<dbReference type="RefSeq" id="WP_089757732.1">
    <property type="nucleotide sequence ID" value="NZ_BKAT01000015.1"/>
</dbReference>
<evidence type="ECO:0000313" key="4">
    <source>
        <dbReference type="Proteomes" id="UP000199656"/>
    </source>
</evidence>
<dbReference type="EMBL" id="FNRL01000001">
    <property type="protein sequence ID" value="SDZ93179.1"/>
    <property type="molecule type" value="Genomic_DNA"/>
</dbReference>
<dbReference type="PIRSF" id="PIRSF006221">
    <property type="entry name" value="Ketosamine-3-kinase"/>
    <property type="match status" value="1"/>
</dbReference>
<evidence type="ECO:0000256" key="2">
    <source>
        <dbReference type="PIRNR" id="PIRNR006221"/>
    </source>
</evidence>
<reference evidence="4" key="1">
    <citation type="submission" date="2016-10" db="EMBL/GenBank/DDBJ databases">
        <authorList>
            <person name="Varghese N."/>
            <person name="Submissions S."/>
        </authorList>
    </citation>
    <scope>NUCLEOTIDE SEQUENCE [LARGE SCALE GENOMIC DNA]</scope>
    <source>
        <strain evidence="4">DSM 23920</strain>
    </source>
</reference>
<sequence length="292" mass="33488">MIDETLLKQLSTAISEQLNVKILINEAKSIHGGDINQAYRIDTNEGYFFLKMNDAEKYPDMFRQELAGLQALHNANALPVPKPLAYGKVGSRSYLLLEFITKGQTVADFWDNFALLLARQHRVTQPHFGFNTPNYLGTLKQYNTPYSNWPVFYAFNRLLPLIRMAYDQQIVDKGMVNQVESLCKQLPRLFPAEPPALLHGDLWSGNFMVGSNGRACVFDPAVYYGHREMDLAMTRLFGGFDTRFYYAYQAVYPLQPGWQQRIGVCQLYPLLVHLILFGGNYYNSIREVLQAY</sequence>
<name>A0A1H3X193_9BACT</name>
<dbReference type="InterPro" id="IPR011009">
    <property type="entry name" value="Kinase-like_dom_sf"/>
</dbReference>
<dbReference type="Gene3D" id="3.30.200.20">
    <property type="entry name" value="Phosphorylase Kinase, domain 1"/>
    <property type="match status" value="1"/>
</dbReference>
<evidence type="ECO:0000256" key="1">
    <source>
        <dbReference type="ARBA" id="ARBA00009460"/>
    </source>
</evidence>
<proteinExistence type="inferred from homology"/>
<organism evidence="3 4">
    <name type="scientific">Chitinophaga terrae</name>
    <name type="common">ex Kim and Jung 2007</name>
    <dbReference type="NCBI Taxonomy" id="408074"/>
    <lineage>
        <taxon>Bacteria</taxon>
        <taxon>Pseudomonadati</taxon>
        <taxon>Bacteroidota</taxon>
        <taxon>Chitinophagia</taxon>
        <taxon>Chitinophagales</taxon>
        <taxon>Chitinophagaceae</taxon>
        <taxon>Chitinophaga</taxon>
    </lineage>
</organism>
<keyword evidence="4" id="KW-1185">Reference proteome</keyword>
<dbReference type="SUPFAM" id="SSF56112">
    <property type="entry name" value="Protein kinase-like (PK-like)"/>
    <property type="match status" value="1"/>
</dbReference>
<dbReference type="Proteomes" id="UP000199656">
    <property type="component" value="Unassembled WGS sequence"/>
</dbReference>
<dbReference type="GO" id="GO:0016301">
    <property type="term" value="F:kinase activity"/>
    <property type="evidence" value="ECO:0007669"/>
    <property type="project" value="UniProtKB-UniRule"/>
</dbReference>
<dbReference type="Gene3D" id="3.90.1200.10">
    <property type="match status" value="1"/>
</dbReference>
<dbReference type="STRING" id="408074.SAMN05660909_00208"/>
<protein>
    <submittedName>
        <fullName evidence="3">Fructosamine-3-kinase</fullName>
    </submittedName>
</protein>
<dbReference type="Pfam" id="PF03881">
    <property type="entry name" value="Fructosamin_kin"/>
    <property type="match status" value="1"/>
</dbReference>